<proteinExistence type="predicted"/>
<feature type="chain" id="PRO_5007584018" evidence="3">
    <location>
        <begin position="24"/>
        <end position="245"/>
    </location>
</feature>
<evidence type="ECO:0000256" key="2">
    <source>
        <dbReference type="SAM" id="Phobius"/>
    </source>
</evidence>
<dbReference type="AlphaFoldDB" id="A0A151L9K3"/>
<keyword evidence="2" id="KW-1133">Transmembrane helix</keyword>
<feature type="transmembrane region" description="Helical" evidence="2">
    <location>
        <begin position="214"/>
        <end position="238"/>
    </location>
</feature>
<evidence type="ECO:0000313" key="5">
    <source>
        <dbReference type="Proteomes" id="UP000076004"/>
    </source>
</evidence>
<accession>A0A151L9K3</accession>
<keyword evidence="3" id="KW-0732">Signal</keyword>
<keyword evidence="2" id="KW-0472">Membrane</keyword>
<dbReference type="VEuPathDB" id="PlasmoDB:PGSY75_1401200"/>
<evidence type="ECO:0000256" key="3">
    <source>
        <dbReference type="SAM" id="SignalP"/>
    </source>
</evidence>
<evidence type="ECO:0000256" key="1">
    <source>
        <dbReference type="SAM" id="MobiDB-lite"/>
    </source>
</evidence>
<feature type="signal peptide" evidence="3">
    <location>
        <begin position="1"/>
        <end position="23"/>
    </location>
</feature>
<name>A0A151L9K3_9APIC</name>
<reference evidence="4 5" key="1">
    <citation type="journal article" date="2016" name="Nat. Commun.">
        <title>Genomes of cryptic chimpanzee Plasmodium species reveal key evolutionary events leading to human malaria.</title>
        <authorList>
            <person name="Sundararaman S.A."/>
            <person name="Plenderleith L.J."/>
            <person name="Liu W."/>
            <person name="Loy D.E."/>
            <person name="Learn G.H."/>
            <person name="Li Y."/>
            <person name="Shaw K.S."/>
            <person name="Ayouba A."/>
            <person name="Peeters M."/>
            <person name="Speede S."/>
            <person name="Shaw G.M."/>
            <person name="Bushman F.D."/>
            <person name="Brisson D."/>
            <person name="Rayner J.C."/>
            <person name="Sharp P.M."/>
            <person name="Hahn B.H."/>
        </authorList>
    </citation>
    <scope>NUCLEOTIDE SEQUENCE [LARGE SCALE GENOMIC DNA]</scope>
    <source>
        <strain evidence="4 5">SY75</strain>
    </source>
</reference>
<dbReference type="GeneID" id="29778317"/>
<dbReference type="EMBL" id="LVLB01000015">
    <property type="protein sequence ID" value="KYN95628.1"/>
    <property type="molecule type" value="Genomic_DNA"/>
</dbReference>
<feature type="compositionally biased region" description="Basic and acidic residues" evidence="1">
    <location>
        <begin position="165"/>
        <end position="174"/>
    </location>
</feature>
<evidence type="ECO:0000313" key="4">
    <source>
        <dbReference type="EMBL" id="KYN95628.1"/>
    </source>
</evidence>
<organism evidence="4 5">
    <name type="scientific">Plasmodium gaboni</name>
    <dbReference type="NCBI Taxonomy" id="647221"/>
    <lineage>
        <taxon>Eukaryota</taxon>
        <taxon>Sar</taxon>
        <taxon>Alveolata</taxon>
        <taxon>Apicomplexa</taxon>
        <taxon>Aconoidasida</taxon>
        <taxon>Haemosporida</taxon>
        <taxon>Plasmodiidae</taxon>
        <taxon>Plasmodium</taxon>
        <taxon>Plasmodium (Laverania)</taxon>
    </lineage>
</organism>
<dbReference type="Proteomes" id="UP000076004">
    <property type="component" value="Chromosome 14"/>
</dbReference>
<feature type="region of interest" description="Disordered" evidence="1">
    <location>
        <begin position="164"/>
        <end position="186"/>
    </location>
</feature>
<gene>
    <name evidence="4" type="ORF">PGSY75_1401200</name>
</gene>
<dbReference type="KEGG" id="pgab:PGSY75_1401200"/>
<protein>
    <submittedName>
        <fullName evidence="4">Putative exported protein</fullName>
    </submittedName>
</protein>
<sequence>MFLSYISTFLFTLLLCIIQLSYKNSTDIYYLTKYKKYPIVKSPHVRSLAEHYQQTKITSKYDELRTLGESPQEKKKPSKYYDIRGYGQHTQKKKIPSKYDEIRGYGQHTQKKKMPSKYDDLRNLKVQNVNNRMKPTTNDDLKLLSENYEKEKMEKHKLLKFIKKKDKENSERQKHGLPPDMSHEGLSSKKVGAEHVFSDVRYTIKKGILRGLKFIWRSISFIIKLIFFGLISLLFWLYRSISSLF</sequence>
<dbReference type="RefSeq" id="XP_018639094.1">
    <property type="nucleotide sequence ID" value="XM_018787722.1"/>
</dbReference>
<keyword evidence="2" id="KW-0812">Transmembrane</keyword>
<comment type="caution">
    <text evidence="4">The sequence shown here is derived from an EMBL/GenBank/DDBJ whole genome shotgun (WGS) entry which is preliminary data.</text>
</comment>